<evidence type="ECO:0008006" key="15">
    <source>
        <dbReference type="Google" id="ProtNLM"/>
    </source>
</evidence>
<dbReference type="CDD" id="cd03249">
    <property type="entry name" value="ABC_MTABC3_MDL1_MDL2"/>
    <property type="match status" value="2"/>
</dbReference>
<feature type="transmembrane region" description="Helical" evidence="11">
    <location>
        <begin position="260"/>
        <end position="282"/>
    </location>
</feature>
<evidence type="ECO:0000256" key="6">
    <source>
        <dbReference type="ARBA" id="ARBA00022741"/>
    </source>
</evidence>
<organism evidence="14">
    <name type="scientific">Ananas comosus var. bracteatus</name>
    <name type="common">red pineapple</name>
    <dbReference type="NCBI Taxonomy" id="296719"/>
    <lineage>
        <taxon>Eukaryota</taxon>
        <taxon>Viridiplantae</taxon>
        <taxon>Streptophyta</taxon>
        <taxon>Embryophyta</taxon>
        <taxon>Tracheophyta</taxon>
        <taxon>Spermatophyta</taxon>
        <taxon>Magnoliopsida</taxon>
        <taxon>Liliopsida</taxon>
        <taxon>Poales</taxon>
        <taxon>Bromeliaceae</taxon>
        <taxon>Bromelioideae</taxon>
        <taxon>Ananas</taxon>
    </lineage>
</organism>
<sequence>MEGREERENGGKEEEVKKVAVHRLLAFADAADGVLMAVGAAAAVANGVSQPLMTVIFGQAIDVFGGGDVNSVLRRVDTVVLNFVYLAIGSMVASFFQVACWMVTGERQAARIRGLYLKAILRQDIAFFDKEMTTGQAVTRMSGDTILIQDAIGEKVGKFIQLVATFLGGFIIAFTKGWLLSLVMLSSIPPLVIACTTMSWFVSKMTSRRQATYSNAGNVVEQTIGSIRTVASFNGEKKAIALYNKFIRPAYLSAVQEGTAAGLGMGTVFMVLFWSYALAIWYGSRLIINKGYTGGTVVNVLFAVMTGAMSLGQATPCVTAFAEGQAASYRMFETIRRKPEIDAYNTSGVVLEDMKGDVELQDVYFSYPTRPDYLIFNGFSLKVSSGTTMAIVGESGSGKSTVINLVERFYDPQAGEVLIDGVNIKSLRLSWIREKIGLVSQEPLLFMTTIKENITYSKKKATLEEIKRATELANATNFINKLPNVRNARRAWIQWLVSVGATFGGQKQRIAIARAILKDPKILLLDEATSALDVESERIVQEALNRVMLKRTTIVVAHRLSTVRNADTISVVHQGKIVEQGSHGELIKNPDGAYSQLIHLQETHKETEEHVGDSAMCSLSNESKSLSKSKRSISFKRSASRGSSIGSSSRHSFTIPFGLTGPMEVQAGPQDETEDKEVVSDVGAPKEVPITRLISLNKPEIPVLLLGSIAAAIHGVLFPVFGILLSISIKIFFEEPHQLQKDSNFWTSMYVVLGIIALFVIPIENFLFGVAGGRLVERIRSMSFQRIIHQEINWFDDPRNSSGAIGARLSIDATNVRRLLGDTLALMVQCLSTLLTGFIVAMVASWRLALIITVVIPLVGFQGYAQIKFMKGYSADAKMMYEEASQVANDAVSGIRTVASFSAEQRVMETYKKKCEAPVKQGVRQGLISGFGYGFSFFTLYLTPVWLGFWNSFCIPESCKQAFTILTLLLPLYVTALPSSTSTEALATTINLQVFFALVLATIGISQTSALGADSTKAKESTASIFGIIDRKSKVDSSSEEGVVLANVKGDIEFRHVAFKYPSRPNIPIFTNFSLTIHSGKTAALVGESGSGKSTVISLLERFYDPDSGKILFDGVEIETLRVSWLRQQMGLVSQEPVLFNDTIRTNIAYGKEGEASEEEIVKVAKTANAHQFISGLPQGYDTPVGERGIQLSGGQKQRIAIARAILKDPTVLLLDEATSALDAESEHVVQEALDRVMVGRTTVVVAHRLSTIKGADMIVVLKNGMIVEKGRHETLMGLKEGVYASLVELRMSSE</sequence>
<evidence type="ECO:0000256" key="5">
    <source>
        <dbReference type="ARBA" id="ARBA00022737"/>
    </source>
</evidence>
<feature type="transmembrane region" description="Helical" evidence="11">
    <location>
        <begin position="302"/>
        <end position="322"/>
    </location>
</feature>
<feature type="transmembrane region" description="Helical" evidence="11">
    <location>
        <begin position="21"/>
        <end position="45"/>
    </location>
</feature>
<evidence type="ECO:0000256" key="7">
    <source>
        <dbReference type="ARBA" id="ARBA00022840"/>
    </source>
</evidence>
<protein>
    <recommendedName>
        <fullName evidence="15">ABC transporter B family member 4-like</fullName>
    </recommendedName>
</protein>
<dbReference type="FunFam" id="1.20.1560.10:FF:000025">
    <property type="entry name" value="ABC transporter B family member 9"/>
    <property type="match status" value="1"/>
</dbReference>
<evidence type="ECO:0000256" key="11">
    <source>
        <dbReference type="SAM" id="Phobius"/>
    </source>
</evidence>
<feature type="transmembrane region" description="Helical" evidence="11">
    <location>
        <begin position="930"/>
        <end position="949"/>
    </location>
</feature>
<dbReference type="GO" id="GO:0140359">
    <property type="term" value="F:ABC-type transporter activity"/>
    <property type="evidence" value="ECO:0007669"/>
    <property type="project" value="InterPro"/>
</dbReference>
<dbReference type="SUPFAM" id="SSF52540">
    <property type="entry name" value="P-loop containing nucleoside triphosphate hydrolases"/>
    <property type="match status" value="2"/>
</dbReference>
<dbReference type="PANTHER" id="PTHR24222">
    <property type="entry name" value="ABC TRANSPORTER B FAMILY"/>
    <property type="match status" value="1"/>
</dbReference>
<feature type="transmembrane region" description="Helical" evidence="11">
    <location>
        <begin position="819"/>
        <end position="840"/>
    </location>
</feature>
<evidence type="ECO:0000256" key="10">
    <source>
        <dbReference type="ARBA" id="ARBA00023180"/>
    </source>
</evidence>
<dbReference type="Gene3D" id="3.40.50.300">
    <property type="entry name" value="P-loop containing nucleotide triphosphate hydrolases"/>
    <property type="match status" value="2"/>
</dbReference>
<keyword evidence="8 11" id="KW-1133">Transmembrane helix</keyword>
<feature type="transmembrane region" description="Helical" evidence="11">
    <location>
        <begin position="83"/>
        <end position="103"/>
    </location>
</feature>
<keyword evidence="10" id="KW-0325">Glycoprotein</keyword>
<keyword evidence="4 11" id="KW-0812">Transmembrane</keyword>
<feature type="transmembrane region" description="Helical" evidence="11">
    <location>
        <begin position="749"/>
        <end position="776"/>
    </location>
</feature>
<feature type="domain" description="ABC transporter" evidence="12">
    <location>
        <begin position="358"/>
        <end position="599"/>
    </location>
</feature>
<dbReference type="FunFam" id="1.20.1560.10:FF:000044">
    <property type="entry name" value="ABC transporter B family member 9"/>
    <property type="match status" value="1"/>
</dbReference>
<dbReference type="SMART" id="SM00382">
    <property type="entry name" value="AAA"/>
    <property type="match status" value="2"/>
</dbReference>
<dbReference type="InterPro" id="IPR003593">
    <property type="entry name" value="AAA+_ATPase"/>
</dbReference>
<dbReference type="PROSITE" id="PS50929">
    <property type="entry name" value="ABC_TM1F"/>
    <property type="match status" value="2"/>
</dbReference>
<evidence type="ECO:0000256" key="3">
    <source>
        <dbReference type="ARBA" id="ARBA00022448"/>
    </source>
</evidence>
<reference evidence="14" key="1">
    <citation type="submission" date="2020-07" db="EMBL/GenBank/DDBJ databases">
        <authorList>
            <person name="Lin J."/>
        </authorList>
    </citation>
    <scope>NUCLEOTIDE SEQUENCE</scope>
</reference>
<dbReference type="GO" id="GO:0016887">
    <property type="term" value="F:ATP hydrolysis activity"/>
    <property type="evidence" value="ECO:0007669"/>
    <property type="project" value="InterPro"/>
</dbReference>
<dbReference type="PROSITE" id="PS50893">
    <property type="entry name" value="ABC_TRANSPORTER_2"/>
    <property type="match status" value="2"/>
</dbReference>
<name>A0A6V7PVK4_ANACO</name>
<feature type="transmembrane region" description="Helical" evidence="11">
    <location>
        <begin position="180"/>
        <end position="202"/>
    </location>
</feature>
<keyword evidence="6" id="KW-0547">Nucleotide-binding</keyword>
<evidence type="ECO:0000256" key="8">
    <source>
        <dbReference type="ARBA" id="ARBA00022989"/>
    </source>
</evidence>
<keyword evidence="3" id="KW-0813">Transport</keyword>
<gene>
    <name evidence="14" type="ORF">CB5_LOCUS18091</name>
</gene>
<comment type="subcellular location">
    <subcellularLocation>
        <location evidence="1">Cell membrane</location>
        <topology evidence="1">Multi-pass membrane protein</topology>
    </subcellularLocation>
</comment>
<dbReference type="EMBL" id="LR862152">
    <property type="protein sequence ID" value="CAD1834880.1"/>
    <property type="molecule type" value="Genomic_DNA"/>
</dbReference>
<dbReference type="InterPro" id="IPR011527">
    <property type="entry name" value="ABC1_TM_dom"/>
</dbReference>
<dbReference type="PROSITE" id="PS00211">
    <property type="entry name" value="ABC_TRANSPORTER_1"/>
    <property type="match status" value="1"/>
</dbReference>
<dbReference type="InterPro" id="IPR027417">
    <property type="entry name" value="P-loop_NTPase"/>
</dbReference>
<dbReference type="Gene3D" id="1.20.1560.10">
    <property type="entry name" value="ABC transporter type 1, transmembrane domain"/>
    <property type="match status" value="1"/>
</dbReference>
<evidence type="ECO:0000256" key="9">
    <source>
        <dbReference type="ARBA" id="ARBA00023136"/>
    </source>
</evidence>
<feature type="domain" description="ABC transporter" evidence="12">
    <location>
        <begin position="1052"/>
        <end position="1289"/>
    </location>
</feature>
<keyword evidence="9 11" id="KW-0472">Membrane</keyword>
<feature type="transmembrane region" description="Helical" evidence="11">
    <location>
        <begin position="703"/>
        <end position="729"/>
    </location>
</feature>
<evidence type="ECO:0000256" key="1">
    <source>
        <dbReference type="ARBA" id="ARBA00004651"/>
    </source>
</evidence>
<evidence type="ECO:0000313" key="14">
    <source>
        <dbReference type="EMBL" id="CAD1834880.1"/>
    </source>
</evidence>
<dbReference type="InterPro" id="IPR039421">
    <property type="entry name" value="Type_1_exporter"/>
</dbReference>
<feature type="transmembrane region" description="Helical" evidence="11">
    <location>
        <begin position="846"/>
        <end position="865"/>
    </location>
</feature>
<evidence type="ECO:0000259" key="12">
    <source>
        <dbReference type="PROSITE" id="PS50893"/>
    </source>
</evidence>
<evidence type="ECO:0000256" key="4">
    <source>
        <dbReference type="ARBA" id="ARBA00022692"/>
    </source>
</evidence>
<keyword evidence="7" id="KW-0067">ATP-binding</keyword>
<feature type="domain" description="ABC transmembrane type-1" evidence="13">
    <location>
        <begin position="705"/>
        <end position="945"/>
    </location>
</feature>
<comment type="similarity">
    <text evidence="2">Belongs to the ABC transporter superfamily. ABCB family. Multidrug resistance exporter (TC 3.A.1.201) subfamily.</text>
</comment>
<dbReference type="SUPFAM" id="SSF90123">
    <property type="entry name" value="ABC transporter transmembrane region"/>
    <property type="match status" value="2"/>
</dbReference>
<dbReference type="GO" id="GO:0005524">
    <property type="term" value="F:ATP binding"/>
    <property type="evidence" value="ECO:0007669"/>
    <property type="project" value="UniProtKB-KW"/>
</dbReference>
<accession>A0A6V7PVK4</accession>
<dbReference type="FunFam" id="3.40.50.300:FF:000066">
    <property type="entry name" value="ABC transporter B family member 1"/>
    <property type="match status" value="2"/>
</dbReference>
<evidence type="ECO:0000256" key="2">
    <source>
        <dbReference type="ARBA" id="ARBA00007577"/>
    </source>
</evidence>
<dbReference type="InterPro" id="IPR003439">
    <property type="entry name" value="ABC_transporter-like_ATP-bd"/>
</dbReference>
<dbReference type="InterPro" id="IPR017871">
    <property type="entry name" value="ABC_transporter-like_CS"/>
</dbReference>
<dbReference type="Pfam" id="PF00664">
    <property type="entry name" value="ABC_membrane"/>
    <property type="match status" value="2"/>
</dbReference>
<feature type="transmembrane region" description="Helical" evidence="11">
    <location>
        <begin position="156"/>
        <end position="174"/>
    </location>
</feature>
<dbReference type="Pfam" id="PF00005">
    <property type="entry name" value="ABC_tran"/>
    <property type="match status" value="2"/>
</dbReference>
<dbReference type="CDD" id="cd18577">
    <property type="entry name" value="ABC_6TM_Pgp_ABCB1_D1_like"/>
    <property type="match status" value="1"/>
</dbReference>
<dbReference type="GO" id="GO:0010329">
    <property type="term" value="F:auxin efflux transmembrane transporter activity"/>
    <property type="evidence" value="ECO:0007669"/>
    <property type="project" value="UniProtKB-ARBA"/>
</dbReference>
<dbReference type="GO" id="GO:0010328">
    <property type="term" value="F:auxin influx transmembrane transporter activity"/>
    <property type="evidence" value="ECO:0007669"/>
    <property type="project" value="UniProtKB-ARBA"/>
</dbReference>
<dbReference type="FunFam" id="1.20.1560.10:FF:000009">
    <property type="entry name" value="ABC transporter B family member 1"/>
    <property type="match status" value="1"/>
</dbReference>
<keyword evidence="5" id="KW-0677">Repeat</keyword>
<dbReference type="CDD" id="cd18578">
    <property type="entry name" value="ABC_6TM_Pgp_ABCB1_D2_like"/>
    <property type="match status" value="1"/>
</dbReference>
<dbReference type="GO" id="GO:0005886">
    <property type="term" value="C:plasma membrane"/>
    <property type="evidence" value="ECO:0007669"/>
    <property type="project" value="UniProtKB-SubCell"/>
</dbReference>
<feature type="domain" description="ABC transmembrane type-1" evidence="13">
    <location>
        <begin position="37"/>
        <end position="323"/>
    </location>
</feature>
<evidence type="ECO:0000259" key="13">
    <source>
        <dbReference type="PROSITE" id="PS50929"/>
    </source>
</evidence>
<dbReference type="PANTHER" id="PTHR24222:SF81">
    <property type="entry name" value="ABC TRANSPORTER B FAMILY MEMBER 11"/>
    <property type="match status" value="1"/>
</dbReference>
<dbReference type="InterPro" id="IPR036640">
    <property type="entry name" value="ABC1_TM_sf"/>
</dbReference>
<proteinExistence type="inferred from homology"/>